<evidence type="ECO:0000313" key="3">
    <source>
        <dbReference type="WBParaSite" id="L893_g14531.t1"/>
    </source>
</evidence>
<feature type="transmembrane region" description="Helical" evidence="1">
    <location>
        <begin position="6"/>
        <end position="27"/>
    </location>
</feature>
<organism evidence="2 3">
    <name type="scientific">Steinernema glaseri</name>
    <dbReference type="NCBI Taxonomy" id="37863"/>
    <lineage>
        <taxon>Eukaryota</taxon>
        <taxon>Metazoa</taxon>
        <taxon>Ecdysozoa</taxon>
        <taxon>Nematoda</taxon>
        <taxon>Chromadorea</taxon>
        <taxon>Rhabditida</taxon>
        <taxon>Tylenchina</taxon>
        <taxon>Panagrolaimomorpha</taxon>
        <taxon>Strongyloidoidea</taxon>
        <taxon>Steinernematidae</taxon>
        <taxon>Steinernema</taxon>
    </lineage>
</organism>
<keyword evidence="1" id="KW-0472">Membrane</keyword>
<accession>A0A1I7YAY4</accession>
<feature type="transmembrane region" description="Helical" evidence="1">
    <location>
        <begin position="39"/>
        <end position="62"/>
    </location>
</feature>
<name>A0A1I7YAY4_9BILA</name>
<dbReference type="WBParaSite" id="L893_g14531.t1">
    <property type="protein sequence ID" value="L893_g14531.t1"/>
    <property type="gene ID" value="L893_g14531"/>
</dbReference>
<dbReference type="SUPFAM" id="SSF81321">
    <property type="entry name" value="Family A G protein-coupled receptor-like"/>
    <property type="match status" value="1"/>
</dbReference>
<evidence type="ECO:0000313" key="2">
    <source>
        <dbReference type="Proteomes" id="UP000095287"/>
    </source>
</evidence>
<proteinExistence type="predicted"/>
<feature type="transmembrane region" description="Helical" evidence="1">
    <location>
        <begin position="181"/>
        <end position="200"/>
    </location>
</feature>
<keyword evidence="1" id="KW-1133">Transmembrane helix</keyword>
<dbReference type="AlphaFoldDB" id="A0A1I7YAY4"/>
<dbReference type="Gene3D" id="1.20.1070.10">
    <property type="entry name" value="Rhodopsin 7-helix transmembrane proteins"/>
    <property type="match status" value="1"/>
</dbReference>
<feature type="transmembrane region" description="Helical" evidence="1">
    <location>
        <begin position="123"/>
        <end position="144"/>
    </location>
</feature>
<dbReference type="Proteomes" id="UP000095287">
    <property type="component" value="Unplaced"/>
</dbReference>
<keyword evidence="2" id="KW-1185">Reference proteome</keyword>
<evidence type="ECO:0000256" key="1">
    <source>
        <dbReference type="SAM" id="Phobius"/>
    </source>
</evidence>
<feature type="transmembrane region" description="Helical" evidence="1">
    <location>
        <begin position="221"/>
        <end position="246"/>
    </location>
</feature>
<keyword evidence="1" id="KW-0812">Transmembrane</keyword>
<sequence>MVVPDVLYELLPITGFALTASSLFVLVAMHNEKKGAFMFLYAFAVIDMISGIAMLYAGFFGVFMTTYGASKIIPPYKCITTAIHLTIWCWMDYANLGVLAMLCMDRLVSVIFGRIYDTVSKCYSHFLIVIIIFFSSALVFGPQWRFALQSYRNETVRVSPLCYFDEVLGDGFKFVHMEMRLWTPIGGVGFLAVVFLLYFICKSIRSCSYGWIEDEKQAQTLYMCIFMRCALTSLSVHLPMMAISSFSTQNDESRQAQDFLLRLSQAILVGILQPGVYLIVSPSFVSSARIIFNRYTYNTKRTWQSAQDPPEEKHDRDDPHFGSWYNTSGNIIGEAGIPFELDADVERSISFYCSDRARKIENNYM</sequence>
<protein>
    <submittedName>
        <fullName evidence="3">G protein-coupled receptor</fullName>
    </submittedName>
</protein>
<feature type="transmembrane region" description="Helical" evidence="1">
    <location>
        <begin position="266"/>
        <end position="292"/>
    </location>
</feature>
<reference evidence="3" key="1">
    <citation type="submission" date="2016-11" db="UniProtKB">
        <authorList>
            <consortium name="WormBaseParasite"/>
        </authorList>
    </citation>
    <scope>IDENTIFICATION</scope>
</reference>
<feature type="transmembrane region" description="Helical" evidence="1">
    <location>
        <begin position="82"/>
        <end position="102"/>
    </location>
</feature>